<dbReference type="AlphaFoldDB" id="A0A319E8M5"/>
<sequence>MDTNKAKGHDNADSAEAKPLNLAGDMGETLSHGNAESNEKAFADNMDETGNHDTNDKKKLNPTGENDDNITGVTQTGPSETIDSDNTQVRPETPPLSPAVLKEENRSSSPWASENQLKQFRASSVQVADDYLKKHNSRTSAVLHRVRRSRKTCKQDRDGSEDI</sequence>
<reference evidence="2 3" key="1">
    <citation type="submission" date="2018-02" db="EMBL/GenBank/DDBJ databases">
        <title>The genomes of Aspergillus section Nigri reveals drivers in fungal speciation.</title>
        <authorList>
            <consortium name="DOE Joint Genome Institute"/>
            <person name="Vesth T.C."/>
            <person name="Nybo J."/>
            <person name="Theobald S."/>
            <person name="Brandl J."/>
            <person name="Frisvad J.C."/>
            <person name="Nielsen K.F."/>
            <person name="Lyhne E.K."/>
            <person name="Kogle M.E."/>
            <person name="Kuo A."/>
            <person name="Riley R."/>
            <person name="Clum A."/>
            <person name="Nolan M."/>
            <person name="Lipzen A."/>
            <person name="Salamov A."/>
            <person name="Henrissat B."/>
            <person name="Wiebenga A."/>
            <person name="De vries R.P."/>
            <person name="Grigoriev I.V."/>
            <person name="Mortensen U.H."/>
            <person name="Andersen M.R."/>
            <person name="Baker S.E."/>
        </authorList>
    </citation>
    <scope>NUCLEOTIDE SEQUENCE [LARGE SCALE GENOMIC DNA]</scope>
    <source>
        <strain evidence="2 3">CBS 707.79</strain>
    </source>
</reference>
<feature type="compositionally biased region" description="Polar residues" evidence="1">
    <location>
        <begin position="107"/>
        <end position="116"/>
    </location>
</feature>
<protein>
    <submittedName>
        <fullName evidence="2">Uncharacterized protein</fullName>
    </submittedName>
</protein>
<proteinExistence type="predicted"/>
<keyword evidence="3" id="KW-1185">Reference proteome</keyword>
<evidence type="ECO:0000313" key="2">
    <source>
        <dbReference type="EMBL" id="PYH97058.1"/>
    </source>
</evidence>
<evidence type="ECO:0000256" key="1">
    <source>
        <dbReference type="SAM" id="MobiDB-lite"/>
    </source>
</evidence>
<feature type="compositionally biased region" description="Basic and acidic residues" evidence="1">
    <location>
        <begin position="1"/>
        <end position="16"/>
    </location>
</feature>
<feature type="compositionally biased region" description="Basic and acidic residues" evidence="1">
    <location>
        <begin position="49"/>
        <end position="59"/>
    </location>
</feature>
<feature type="compositionally biased region" description="Basic and acidic residues" evidence="1">
    <location>
        <begin position="153"/>
        <end position="163"/>
    </location>
</feature>
<gene>
    <name evidence="2" type="ORF">BO71DRAFT_396501</name>
</gene>
<accession>A0A319E8M5</accession>
<evidence type="ECO:0000313" key="3">
    <source>
        <dbReference type="Proteomes" id="UP000247810"/>
    </source>
</evidence>
<feature type="region of interest" description="Disordered" evidence="1">
    <location>
        <begin position="141"/>
        <end position="163"/>
    </location>
</feature>
<dbReference type="OrthoDB" id="3067443at2759"/>
<feature type="region of interest" description="Disordered" evidence="1">
    <location>
        <begin position="1"/>
        <end position="116"/>
    </location>
</feature>
<name>A0A319E8M5_9EURO</name>
<organism evidence="2 3">
    <name type="scientific">Aspergillus ellipticus CBS 707.79</name>
    <dbReference type="NCBI Taxonomy" id="1448320"/>
    <lineage>
        <taxon>Eukaryota</taxon>
        <taxon>Fungi</taxon>
        <taxon>Dikarya</taxon>
        <taxon>Ascomycota</taxon>
        <taxon>Pezizomycotina</taxon>
        <taxon>Eurotiomycetes</taxon>
        <taxon>Eurotiomycetidae</taxon>
        <taxon>Eurotiales</taxon>
        <taxon>Aspergillaceae</taxon>
        <taxon>Aspergillus</taxon>
        <taxon>Aspergillus subgen. Circumdati</taxon>
    </lineage>
</organism>
<dbReference type="EMBL" id="KZ825829">
    <property type="protein sequence ID" value="PYH97058.1"/>
    <property type="molecule type" value="Genomic_DNA"/>
</dbReference>
<feature type="compositionally biased region" description="Polar residues" evidence="1">
    <location>
        <begin position="69"/>
        <end position="90"/>
    </location>
</feature>
<dbReference type="VEuPathDB" id="FungiDB:BO71DRAFT_396501"/>
<dbReference type="Proteomes" id="UP000247810">
    <property type="component" value="Unassembled WGS sequence"/>
</dbReference>
<dbReference type="STRING" id="1448320.A0A319E8M5"/>